<gene>
    <name evidence="1" type="ORF">E2C01_019915</name>
</gene>
<proteinExistence type="predicted"/>
<sequence>MAPRTSLSSVKARISPSSATLSSSLVWRKKATFTSIWIKCSTFFTEVLYARSSVSSTWFFLFLSSSSAIFKLSRMLRRSMSSRGTVSLLSRKASSPEGFGKAESGKSVLCCPECHKAAGQLSVGEEPAICSLCEESCVQVMRESTLSQGQLLHA</sequence>
<dbReference type="Proteomes" id="UP000324222">
    <property type="component" value="Unassembled WGS sequence"/>
</dbReference>
<evidence type="ECO:0000313" key="2">
    <source>
        <dbReference type="Proteomes" id="UP000324222"/>
    </source>
</evidence>
<accession>A0A5B7DZ76</accession>
<organism evidence="1 2">
    <name type="scientific">Portunus trituberculatus</name>
    <name type="common">Swimming crab</name>
    <name type="synonym">Neptunus trituberculatus</name>
    <dbReference type="NCBI Taxonomy" id="210409"/>
    <lineage>
        <taxon>Eukaryota</taxon>
        <taxon>Metazoa</taxon>
        <taxon>Ecdysozoa</taxon>
        <taxon>Arthropoda</taxon>
        <taxon>Crustacea</taxon>
        <taxon>Multicrustacea</taxon>
        <taxon>Malacostraca</taxon>
        <taxon>Eumalacostraca</taxon>
        <taxon>Eucarida</taxon>
        <taxon>Decapoda</taxon>
        <taxon>Pleocyemata</taxon>
        <taxon>Brachyura</taxon>
        <taxon>Eubrachyura</taxon>
        <taxon>Portunoidea</taxon>
        <taxon>Portunidae</taxon>
        <taxon>Portuninae</taxon>
        <taxon>Portunus</taxon>
    </lineage>
</organism>
<reference evidence="1 2" key="1">
    <citation type="submission" date="2019-05" db="EMBL/GenBank/DDBJ databases">
        <title>Another draft genome of Portunus trituberculatus and its Hox gene families provides insights of decapod evolution.</title>
        <authorList>
            <person name="Jeong J.-H."/>
            <person name="Song I."/>
            <person name="Kim S."/>
            <person name="Choi T."/>
            <person name="Kim D."/>
            <person name="Ryu S."/>
            <person name="Kim W."/>
        </authorList>
    </citation>
    <scope>NUCLEOTIDE SEQUENCE [LARGE SCALE GENOMIC DNA]</scope>
    <source>
        <tissue evidence="1">Muscle</tissue>
    </source>
</reference>
<evidence type="ECO:0000313" key="1">
    <source>
        <dbReference type="EMBL" id="MPC26768.1"/>
    </source>
</evidence>
<keyword evidence="2" id="KW-1185">Reference proteome</keyword>
<name>A0A5B7DZ76_PORTR</name>
<dbReference type="EMBL" id="VSRR010001648">
    <property type="protein sequence ID" value="MPC26768.1"/>
    <property type="molecule type" value="Genomic_DNA"/>
</dbReference>
<comment type="caution">
    <text evidence="1">The sequence shown here is derived from an EMBL/GenBank/DDBJ whole genome shotgun (WGS) entry which is preliminary data.</text>
</comment>
<dbReference type="AlphaFoldDB" id="A0A5B7DZ76"/>
<protein>
    <submittedName>
        <fullName evidence="1">Uncharacterized protein</fullName>
    </submittedName>
</protein>